<dbReference type="PROSITE" id="PS50110">
    <property type="entry name" value="RESPONSE_REGULATORY"/>
    <property type="match status" value="1"/>
</dbReference>
<dbReference type="GO" id="GO:0000160">
    <property type="term" value="P:phosphorelay signal transduction system"/>
    <property type="evidence" value="ECO:0007669"/>
    <property type="project" value="InterPro"/>
</dbReference>
<dbReference type="PANTHER" id="PTHR43228">
    <property type="entry name" value="TWO-COMPONENT RESPONSE REGULATOR"/>
    <property type="match status" value="1"/>
</dbReference>
<dbReference type="Pfam" id="PF18549">
    <property type="entry name" value="NitrOD1"/>
    <property type="match status" value="1"/>
</dbReference>
<comment type="caution">
    <text evidence="2">The sequence shown here is derived from an EMBL/GenBank/DDBJ whole genome shotgun (WGS) entry which is preliminary data.</text>
</comment>
<dbReference type="PANTHER" id="PTHR43228:SF1">
    <property type="entry name" value="TWO-COMPONENT RESPONSE REGULATOR ARR22"/>
    <property type="match status" value="1"/>
</dbReference>
<feature type="domain" description="Response regulatory" evidence="1">
    <location>
        <begin position="1"/>
        <end position="95"/>
    </location>
</feature>
<evidence type="ECO:0000313" key="2">
    <source>
        <dbReference type="EMBL" id="EGP93719.1"/>
    </source>
</evidence>
<evidence type="ECO:0000259" key="1">
    <source>
        <dbReference type="PROSITE" id="PS50110"/>
    </source>
</evidence>
<dbReference type="AlphaFoldDB" id="F9CWR7"/>
<gene>
    <name evidence="2" type="ORF">MY1_0958</name>
</gene>
<protein>
    <submittedName>
        <fullName evidence="2">Response regulator receiver protein</fullName>
    </submittedName>
</protein>
<dbReference type="EMBL" id="AFPU01000001">
    <property type="protein sequence ID" value="EGP93719.1"/>
    <property type="molecule type" value="Genomic_DNA"/>
</dbReference>
<keyword evidence="3" id="KW-1185">Reference proteome</keyword>
<dbReference type="SUPFAM" id="SSF52172">
    <property type="entry name" value="CheY-like"/>
    <property type="match status" value="1"/>
</dbReference>
<dbReference type="Proteomes" id="UP000004440">
    <property type="component" value="Unassembled WGS sequence"/>
</dbReference>
<sequence>MIEVDVLATANDGSHAVSMYKKHHPDIVFTDLNMPRYDGLYAIEKIKDINPDARIIVITGDSNAYMHPFLNSLNVQVIQKPFAVQAIKKAITNCLIGNSEQISFDIKYQFKGETKSYSCTVNYEQYKNFKTLPVVEKCEIIKKSKKQFDKYADEMRKAINLAIRNDTSHIRRLSEMVT</sequence>
<proteinExistence type="predicted"/>
<name>F9CWR7_9ARCH</name>
<dbReference type="STRING" id="1001994.MY1_0958"/>
<dbReference type="Gene3D" id="3.40.50.2300">
    <property type="match status" value="1"/>
</dbReference>
<dbReference type="Pfam" id="PF00072">
    <property type="entry name" value="Response_reg"/>
    <property type="match status" value="1"/>
</dbReference>
<dbReference type="InterPro" id="IPR052048">
    <property type="entry name" value="ST_Response_Regulator"/>
</dbReference>
<organism evidence="2 3">
    <name type="scientific">Nitrosarchaeum koreense MY1</name>
    <dbReference type="NCBI Taxonomy" id="1001994"/>
    <lineage>
        <taxon>Archaea</taxon>
        <taxon>Nitrososphaerota</taxon>
        <taxon>Nitrososphaeria</taxon>
        <taxon>Nitrosopumilales</taxon>
        <taxon>Nitrosopumilaceae</taxon>
        <taxon>Nitrosarchaeum</taxon>
    </lineage>
</organism>
<dbReference type="InterPro" id="IPR011006">
    <property type="entry name" value="CheY-like_superfamily"/>
</dbReference>
<dbReference type="InterPro" id="IPR001789">
    <property type="entry name" value="Sig_transdc_resp-reg_receiver"/>
</dbReference>
<reference evidence="2 3" key="1">
    <citation type="journal article" date="2011" name="J. Bacteriol.">
        <title>Genome Sequence of an Ammonia-Oxidizing Soil Archaeon, "Candidatus Nitrosoarchaeum koreensis" MY1.</title>
        <authorList>
            <person name="Kim B.K."/>
            <person name="Jung M.Y."/>
            <person name="Yu D.S."/>
            <person name="Park S.J."/>
            <person name="Oh T.K."/>
            <person name="Rhee S.K."/>
            <person name="Kim J.F."/>
        </authorList>
    </citation>
    <scope>NUCLEOTIDE SEQUENCE [LARGE SCALE GENOMIC DNA]</scope>
    <source>
        <strain evidence="2 3">MY1</strain>
    </source>
</reference>
<evidence type="ECO:0000313" key="3">
    <source>
        <dbReference type="Proteomes" id="UP000004440"/>
    </source>
</evidence>
<dbReference type="InterPro" id="IPR041213">
    <property type="entry name" value="NitrOD1"/>
</dbReference>
<accession>F9CWR7</accession>